<dbReference type="Proteomes" id="UP000321425">
    <property type="component" value="Unassembled WGS sequence"/>
</dbReference>
<dbReference type="Pfam" id="PF07563">
    <property type="entry name" value="DUF1541"/>
    <property type="match status" value="2"/>
</dbReference>
<sequence>MKKLIILGLSTTFIMIGCTDTTDTTETTDTSNETAIVEEENIQDAMPGMDEVEEMDEMDEMMGMDHDGEIPSGLEEAEDPAFPVGSNAIITATHMPGMEGAEATIAGAFDTTVYEVSYTPTDGGEKVTNHRWVIQEDLQEGTEVAEAGDEVILDVEHTEGMQGAVATVDEAYTGTIYAVDYNSTIDGERVTNHMWVTEDELEAPQE</sequence>
<evidence type="ECO:0000313" key="4">
    <source>
        <dbReference type="Proteomes" id="UP000198548"/>
    </source>
</evidence>
<dbReference type="STRING" id="426703.SAMN04488100_1408"/>
<evidence type="ECO:0000259" key="1">
    <source>
        <dbReference type="Pfam" id="PF07563"/>
    </source>
</evidence>
<name>A0A1H7WWS2_9LACT</name>
<dbReference type="RefSeq" id="WP_091489650.1">
    <property type="nucleotide sequence ID" value="NZ_BJUX01000040.1"/>
</dbReference>
<dbReference type="Gene3D" id="2.30.30.1210">
    <property type="entry name" value="Domain of unknown function DUF1541"/>
    <property type="match status" value="1"/>
</dbReference>
<reference evidence="3 4" key="1">
    <citation type="submission" date="2016-10" db="EMBL/GenBank/DDBJ databases">
        <authorList>
            <person name="de Groot N.N."/>
        </authorList>
    </citation>
    <scope>NUCLEOTIDE SEQUENCE [LARGE SCALE GENOMIC DNA]</scope>
    <source>
        <strain evidence="3 4">DSM 19182</strain>
    </source>
</reference>
<evidence type="ECO:0000313" key="5">
    <source>
        <dbReference type="Proteomes" id="UP000321425"/>
    </source>
</evidence>
<accession>A0A1H7WWS2</accession>
<dbReference type="InterPro" id="IPR011438">
    <property type="entry name" value="DUF1541"/>
</dbReference>
<evidence type="ECO:0000313" key="3">
    <source>
        <dbReference type="EMBL" id="SEM25319.1"/>
    </source>
</evidence>
<protein>
    <recommendedName>
        <fullName evidence="1">DUF1541 domain-containing protein</fullName>
    </recommendedName>
</protein>
<keyword evidence="5" id="KW-1185">Reference proteome</keyword>
<dbReference type="AlphaFoldDB" id="A0A1H7WWS2"/>
<reference evidence="2 5" key="2">
    <citation type="submission" date="2019-07" db="EMBL/GenBank/DDBJ databases">
        <title>Whole genome shotgun sequence of Alkalibacterium putridalgicola NBRC 103243.</title>
        <authorList>
            <person name="Hosoyama A."/>
            <person name="Uohara A."/>
            <person name="Ohji S."/>
            <person name="Ichikawa N."/>
        </authorList>
    </citation>
    <scope>NUCLEOTIDE SEQUENCE [LARGE SCALE GENOMIC DNA]</scope>
    <source>
        <strain evidence="2 5">NBRC 103243</strain>
    </source>
</reference>
<feature type="domain" description="DUF1541" evidence="1">
    <location>
        <begin position="148"/>
        <end position="198"/>
    </location>
</feature>
<evidence type="ECO:0000313" key="2">
    <source>
        <dbReference type="EMBL" id="GEK90239.1"/>
    </source>
</evidence>
<dbReference type="EMBL" id="BJUX01000040">
    <property type="protein sequence ID" value="GEK90239.1"/>
    <property type="molecule type" value="Genomic_DNA"/>
</dbReference>
<dbReference type="EMBL" id="FOBL01000040">
    <property type="protein sequence ID" value="SEM25319.1"/>
    <property type="molecule type" value="Genomic_DNA"/>
</dbReference>
<dbReference type="PROSITE" id="PS51257">
    <property type="entry name" value="PROKAR_LIPOPROTEIN"/>
    <property type="match status" value="1"/>
</dbReference>
<proteinExistence type="predicted"/>
<gene>
    <name evidence="2" type="primary">ydhK</name>
    <name evidence="2" type="ORF">APU01nite_22780</name>
    <name evidence="3" type="ORF">SAMN04488100_1408</name>
</gene>
<feature type="domain" description="DUF1541" evidence="1">
    <location>
        <begin position="84"/>
        <end position="135"/>
    </location>
</feature>
<organism evidence="3 4">
    <name type="scientific">Alkalibacterium putridalgicola</name>
    <dbReference type="NCBI Taxonomy" id="426703"/>
    <lineage>
        <taxon>Bacteria</taxon>
        <taxon>Bacillati</taxon>
        <taxon>Bacillota</taxon>
        <taxon>Bacilli</taxon>
        <taxon>Lactobacillales</taxon>
        <taxon>Carnobacteriaceae</taxon>
        <taxon>Alkalibacterium</taxon>
    </lineage>
</organism>
<dbReference type="OrthoDB" id="1701949at2"/>
<dbReference type="Proteomes" id="UP000198548">
    <property type="component" value="Unassembled WGS sequence"/>
</dbReference>